<evidence type="ECO:0000256" key="1">
    <source>
        <dbReference type="ARBA" id="ARBA00001936"/>
    </source>
</evidence>
<comment type="similarity">
    <text evidence="3">Belongs to the BPG-independent phosphoglycerate mutase family.</text>
</comment>
<keyword evidence="5" id="KW-0479">Metal-binding</keyword>
<dbReference type="SUPFAM" id="SSF64158">
    <property type="entry name" value="2,3-Bisphosphoglycerate-independent phosphoglycerate mutase, substrate-binding domain"/>
    <property type="match status" value="1"/>
</dbReference>
<comment type="caution">
    <text evidence="10">The sequence shown here is derived from an EMBL/GenBank/DDBJ whole genome shotgun (WGS) entry which is preliminary data.</text>
</comment>
<evidence type="ECO:0000256" key="7">
    <source>
        <dbReference type="ARBA" id="ARBA00023211"/>
    </source>
</evidence>
<dbReference type="GO" id="GO:0004619">
    <property type="term" value="F:phosphoglycerate mutase activity"/>
    <property type="evidence" value="ECO:0007669"/>
    <property type="project" value="UniProtKB-EC"/>
</dbReference>
<dbReference type="AlphaFoldDB" id="A0A424Z4K3"/>
<dbReference type="SUPFAM" id="SSF53649">
    <property type="entry name" value="Alkaline phosphatase-like"/>
    <property type="match status" value="1"/>
</dbReference>
<dbReference type="InterPro" id="IPR036646">
    <property type="entry name" value="PGAM_B_sf"/>
</dbReference>
<dbReference type="InterPro" id="IPR011258">
    <property type="entry name" value="BPG-indep_PGM_N"/>
</dbReference>
<keyword evidence="8" id="KW-0413">Isomerase</keyword>
<evidence type="ECO:0000256" key="8">
    <source>
        <dbReference type="ARBA" id="ARBA00023235"/>
    </source>
</evidence>
<reference evidence="10 11" key="1">
    <citation type="submission" date="2018-08" db="EMBL/GenBank/DDBJ databases">
        <title>The metabolism and importance of syntrophic acetate oxidation coupled to methane or sulfide production in haloalkaline environments.</title>
        <authorList>
            <person name="Timmers P.H.A."/>
            <person name="Vavourakis C.D."/>
            <person name="Sorokin D.Y."/>
            <person name="Sinninghe Damste J.S."/>
            <person name="Muyzer G."/>
            <person name="Stams A.J.M."/>
            <person name="Plugge C.M."/>
        </authorList>
    </citation>
    <scope>NUCLEOTIDE SEQUENCE [LARGE SCALE GENOMIC DNA]</scope>
    <source>
        <strain evidence="10">MSAO_Arc3</strain>
    </source>
</reference>
<evidence type="ECO:0000259" key="9">
    <source>
        <dbReference type="Pfam" id="PF06415"/>
    </source>
</evidence>
<dbReference type="UniPathway" id="UPA00109">
    <property type="reaction ID" value="UER00186"/>
</dbReference>
<dbReference type="EC" id="5.4.2.12" evidence="4"/>
<dbReference type="GO" id="GO:0030145">
    <property type="term" value="F:manganese ion binding"/>
    <property type="evidence" value="ECO:0007669"/>
    <property type="project" value="InterPro"/>
</dbReference>
<dbReference type="InterPro" id="IPR017850">
    <property type="entry name" value="Alkaline_phosphatase_core_sf"/>
</dbReference>
<evidence type="ECO:0000313" key="11">
    <source>
        <dbReference type="Proteomes" id="UP000284763"/>
    </source>
</evidence>
<organism evidence="10 11">
    <name type="scientific">Methanosalsum natronophilum</name>
    <dbReference type="NCBI Taxonomy" id="768733"/>
    <lineage>
        <taxon>Archaea</taxon>
        <taxon>Methanobacteriati</taxon>
        <taxon>Methanobacteriota</taxon>
        <taxon>Stenosarchaea group</taxon>
        <taxon>Methanomicrobia</taxon>
        <taxon>Methanosarcinales</taxon>
        <taxon>Methanosarcinaceae</taxon>
        <taxon>Methanosalsum</taxon>
    </lineage>
</organism>
<dbReference type="PANTHER" id="PTHR31637">
    <property type="entry name" value="2,3-BISPHOSPHOGLYCERATE-INDEPENDENT PHOSPHOGLYCERATE MUTASE"/>
    <property type="match status" value="1"/>
</dbReference>
<sequence length="213" mass="23686">MFQKRPLVLMILDGWGYSKSDEGNAFKAAKKPNIDFLIRNYPCSLLDSSGKSVGLPDGQMGNSEVGHLNIGAGRIVYQDLTLINESIKNDDFYNNNTLLEAVNHVRKKNSSLHLIGLVSDGGVHSHKNHLEALLKLAKREGIENVFIHAFLDGRDVSPTSGLNDIAELEEFCKINNVGQIASITGRYYAMDRDRRWERTKLAYDALTKGNGSH</sequence>
<evidence type="ECO:0000313" key="10">
    <source>
        <dbReference type="EMBL" id="RQD92073.1"/>
    </source>
</evidence>
<feature type="domain" description="BPG-independent PGAM N-terminal" evidence="9">
    <location>
        <begin position="83"/>
        <end position="212"/>
    </location>
</feature>
<dbReference type="InterPro" id="IPR005995">
    <property type="entry name" value="Pgm_bpd_ind"/>
</dbReference>
<dbReference type="Proteomes" id="UP000284763">
    <property type="component" value="Unassembled WGS sequence"/>
</dbReference>
<comment type="pathway">
    <text evidence="2">Carbohydrate degradation; glycolysis; pyruvate from D-glyceraldehyde 3-phosphate: step 3/5.</text>
</comment>
<name>A0A424Z4K3_9EURY</name>
<evidence type="ECO:0000256" key="3">
    <source>
        <dbReference type="ARBA" id="ARBA00008819"/>
    </source>
</evidence>
<keyword evidence="7" id="KW-0464">Manganese</keyword>
<dbReference type="Gene3D" id="3.40.1450.10">
    <property type="entry name" value="BPG-independent phosphoglycerate mutase, domain B"/>
    <property type="match status" value="1"/>
</dbReference>
<feature type="non-terminal residue" evidence="10">
    <location>
        <position position="213"/>
    </location>
</feature>
<dbReference type="PANTHER" id="PTHR31637:SF0">
    <property type="entry name" value="2,3-BISPHOSPHOGLYCERATE-INDEPENDENT PHOSPHOGLYCERATE MUTASE"/>
    <property type="match status" value="1"/>
</dbReference>
<evidence type="ECO:0000256" key="5">
    <source>
        <dbReference type="ARBA" id="ARBA00022723"/>
    </source>
</evidence>
<comment type="cofactor">
    <cofactor evidence="1">
        <name>Mn(2+)</name>
        <dbReference type="ChEBI" id="CHEBI:29035"/>
    </cofactor>
</comment>
<dbReference type="GO" id="GO:0006096">
    <property type="term" value="P:glycolytic process"/>
    <property type="evidence" value="ECO:0007669"/>
    <property type="project" value="UniProtKB-UniPathway"/>
</dbReference>
<keyword evidence="6" id="KW-0324">Glycolysis</keyword>
<evidence type="ECO:0000256" key="6">
    <source>
        <dbReference type="ARBA" id="ARBA00023152"/>
    </source>
</evidence>
<proteinExistence type="inferred from homology"/>
<dbReference type="Pfam" id="PF06415">
    <property type="entry name" value="iPGM_N"/>
    <property type="match status" value="1"/>
</dbReference>
<accession>A0A424Z4K3</accession>
<protein>
    <recommendedName>
        <fullName evidence="4">phosphoglycerate mutase (2,3-diphosphoglycerate-independent)</fullName>
        <ecNumber evidence="4">5.4.2.12</ecNumber>
    </recommendedName>
</protein>
<gene>
    <name evidence="10" type="ORF">D5R95_00745</name>
</gene>
<evidence type="ECO:0000256" key="2">
    <source>
        <dbReference type="ARBA" id="ARBA00004798"/>
    </source>
</evidence>
<dbReference type="GO" id="GO:0006007">
    <property type="term" value="P:glucose catabolic process"/>
    <property type="evidence" value="ECO:0007669"/>
    <property type="project" value="InterPro"/>
</dbReference>
<evidence type="ECO:0000256" key="4">
    <source>
        <dbReference type="ARBA" id="ARBA00012026"/>
    </source>
</evidence>
<dbReference type="GO" id="GO:0005737">
    <property type="term" value="C:cytoplasm"/>
    <property type="evidence" value="ECO:0007669"/>
    <property type="project" value="InterPro"/>
</dbReference>
<dbReference type="EMBL" id="QZAB01000058">
    <property type="protein sequence ID" value="RQD92073.1"/>
    <property type="molecule type" value="Genomic_DNA"/>
</dbReference>